<dbReference type="AlphaFoldDB" id="B8F0Z1"/>
<keyword evidence="1" id="KW-0812">Transmembrane</keyword>
<proteinExistence type="predicted"/>
<accession>B8F0Z1</accession>
<protein>
    <submittedName>
        <fullName evidence="2">Uncharacterized protein</fullName>
    </submittedName>
</protein>
<feature type="transmembrane region" description="Helical" evidence="1">
    <location>
        <begin position="12"/>
        <end position="41"/>
    </location>
</feature>
<dbReference type="EMBL" id="CP001304">
    <property type="protein sequence ID" value="ACL34589.1"/>
    <property type="molecule type" value="Genomic_DNA"/>
</dbReference>
<geneLocation type="plasmid" evidence="2 3">
    <name>PBr_lp28-4</name>
</geneLocation>
<keyword evidence="3" id="KW-1185">Reference proteome</keyword>
<organism evidence="2 3">
    <name type="scientific">Borreliella garinii PBr</name>
    <dbReference type="NCBI Taxonomy" id="498743"/>
    <lineage>
        <taxon>Bacteria</taxon>
        <taxon>Pseudomonadati</taxon>
        <taxon>Spirochaetota</taxon>
        <taxon>Spirochaetia</taxon>
        <taxon>Spirochaetales</taxon>
        <taxon>Borreliaceae</taxon>
        <taxon>Borreliella</taxon>
    </lineage>
</organism>
<keyword evidence="1" id="KW-0472">Membrane</keyword>
<evidence type="ECO:0000256" key="1">
    <source>
        <dbReference type="SAM" id="Phobius"/>
    </source>
</evidence>
<sequence length="47" mass="5461">MSRGVHDIQIDVNIAVIILSLLIFDFFFQNILLFILNVVFINLNIKI</sequence>
<name>B8F0Z1_BORGR</name>
<gene>
    <name evidence="2" type="ORF">BGAPBR_I0012</name>
</gene>
<keyword evidence="1" id="KW-1133">Transmembrane helix</keyword>
<evidence type="ECO:0000313" key="2">
    <source>
        <dbReference type="EMBL" id="ACL34589.1"/>
    </source>
</evidence>
<dbReference type="Proteomes" id="UP000006103">
    <property type="component" value="Plasmid PBr_lp28-4"/>
</dbReference>
<evidence type="ECO:0000313" key="3">
    <source>
        <dbReference type="Proteomes" id="UP000006103"/>
    </source>
</evidence>
<keyword evidence="2" id="KW-0614">Plasmid</keyword>
<reference evidence="2 3" key="1">
    <citation type="journal article" date="2011" name="J. Bacteriol.">
        <title>Whole-genome sequences of two Borrelia afzelii and two Borrelia garinii Lyme disease agent isolates.</title>
        <authorList>
            <person name="Casjens S.R."/>
            <person name="Mongodin E.F."/>
            <person name="Qiu W.-G."/>
            <person name="Dunn J.J."/>
            <person name="Luft B.J."/>
            <person name="Fraser-Liggett C.M."/>
            <person name="Schutzer S.E."/>
        </authorList>
    </citation>
    <scope>NUCLEOTIDE SEQUENCE [LARGE SCALE GENOMIC DNA]</scope>
    <source>
        <strain evidence="2 3">PBr</strain>
    </source>
</reference>